<dbReference type="Pfam" id="PF00817">
    <property type="entry name" value="IMS"/>
    <property type="match status" value="1"/>
</dbReference>
<keyword evidence="4" id="KW-1185">Reference proteome</keyword>
<name>A0A5C8UWE1_9MICO</name>
<evidence type="ECO:0000313" key="4">
    <source>
        <dbReference type="Proteomes" id="UP000321379"/>
    </source>
</evidence>
<dbReference type="Proteomes" id="UP000321379">
    <property type="component" value="Unassembled WGS sequence"/>
</dbReference>
<dbReference type="PANTHER" id="PTHR35369">
    <property type="entry name" value="BLR3025 PROTEIN-RELATED"/>
    <property type="match status" value="1"/>
</dbReference>
<evidence type="ECO:0000259" key="2">
    <source>
        <dbReference type="PROSITE" id="PS50173"/>
    </source>
</evidence>
<keyword evidence="1" id="KW-0227">DNA damage</keyword>
<proteinExistence type="predicted"/>
<dbReference type="EMBL" id="VRMG01000004">
    <property type="protein sequence ID" value="TXN31988.1"/>
    <property type="molecule type" value="Genomic_DNA"/>
</dbReference>
<sequence length="513" mass="55385">MNATRTIVLWCPDWPITAVARVRGLAADAPVVLIDGSVVFACSAAARVEGVRRGMRVREAQARCPQLLVFPYEQALDIRSFEPVLEAIEQTMPGVQLLRPGTCAVRARGPARYYGGEEEAALWLLDALDALGIHGSRVGVADGPFTAEHAARLPGRQRIRIVPEGESAEFLAPMPVGLLGQPALATLLRRLGIHTLGEFSRLAAADVGARFGESGAWLHSLASGRDSRPVVARTPPEQLDRVVEFEPPLDRIDQVTFGFRAAADEFIAELVCAKLVCTAIRIEVDSESGDVSERGWLHPRSFTAADVVDRVRWQLQGAGAVDSGLGSGITRVRVIPENVDAIGNHEEGLWGTGLDERIHHGLSRVQSMLGHGAVLTAVLGGGRTLLDRRTLVAWGDRPTGGKPSSQPWPGRLPTPAPSSVFEAPRPAIVLDAEGATVDVDERGTLSGAPAQFSTDGTTLLPVGAWTGPWTIDERWWDVDDSRRASRFQLVDRAGVAWLLMLDGGHWWAEARYD</sequence>
<accession>A0A5C8UWE1</accession>
<dbReference type="Gene3D" id="3.40.1170.60">
    <property type="match status" value="1"/>
</dbReference>
<dbReference type="GO" id="GO:0006281">
    <property type="term" value="P:DNA repair"/>
    <property type="evidence" value="ECO:0007669"/>
    <property type="project" value="InterPro"/>
</dbReference>
<dbReference type="CDD" id="cd03468">
    <property type="entry name" value="PolY_like"/>
    <property type="match status" value="1"/>
</dbReference>
<reference evidence="3 4" key="1">
    <citation type="submission" date="2019-08" db="EMBL/GenBank/DDBJ databases">
        <title>Bacterial whole genome sequence for Glaciihabitans sp. CHu50b-6-2.</title>
        <authorList>
            <person name="Jin L."/>
        </authorList>
    </citation>
    <scope>NUCLEOTIDE SEQUENCE [LARGE SCALE GENOMIC DNA]</scope>
    <source>
        <strain evidence="3 4">CHu50b-6-2</strain>
    </source>
</reference>
<dbReference type="PROSITE" id="PS50173">
    <property type="entry name" value="UMUC"/>
    <property type="match status" value="1"/>
</dbReference>
<evidence type="ECO:0000313" key="3">
    <source>
        <dbReference type="EMBL" id="TXN31988.1"/>
    </source>
</evidence>
<dbReference type="RefSeq" id="WP_147782237.1">
    <property type="nucleotide sequence ID" value="NZ_VRMG01000004.1"/>
</dbReference>
<feature type="domain" description="UmuC" evidence="2">
    <location>
        <begin position="30"/>
        <end position="98"/>
    </location>
</feature>
<dbReference type="Gene3D" id="1.10.150.20">
    <property type="entry name" value="5' to 3' exonuclease, C-terminal subdomain"/>
    <property type="match status" value="1"/>
</dbReference>
<dbReference type="InterPro" id="IPR001126">
    <property type="entry name" value="UmuC"/>
</dbReference>
<dbReference type="AlphaFoldDB" id="A0A5C8UWE1"/>
<dbReference type="InterPro" id="IPR043502">
    <property type="entry name" value="DNA/RNA_pol_sf"/>
</dbReference>
<gene>
    <name evidence="3" type="ORF">FVP33_03440</name>
</gene>
<organism evidence="3 4">
    <name type="scientific">Lacisediminihabitans profunda</name>
    <dbReference type="NCBI Taxonomy" id="2594790"/>
    <lineage>
        <taxon>Bacteria</taxon>
        <taxon>Bacillati</taxon>
        <taxon>Actinomycetota</taxon>
        <taxon>Actinomycetes</taxon>
        <taxon>Micrococcales</taxon>
        <taxon>Microbacteriaceae</taxon>
        <taxon>Lacisediminihabitans</taxon>
    </lineage>
</organism>
<dbReference type="InterPro" id="IPR050356">
    <property type="entry name" value="SulA_CellDiv_inhibitor"/>
</dbReference>
<dbReference type="PANTHER" id="PTHR35369:SF2">
    <property type="entry name" value="BLR3025 PROTEIN"/>
    <property type="match status" value="1"/>
</dbReference>
<comment type="caution">
    <text evidence="3">The sequence shown here is derived from an EMBL/GenBank/DDBJ whole genome shotgun (WGS) entry which is preliminary data.</text>
</comment>
<protein>
    <submittedName>
        <fullName evidence="3">DNA polymerase Y family protein</fullName>
    </submittedName>
</protein>
<evidence type="ECO:0000256" key="1">
    <source>
        <dbReference type="ARBA" id="ARBA00022763"/>
    </source>
</evidence>
<dbReference type="SUPFAM" id="SSF56672">
    <property type="entry name" value="DNA/RNA polymerases"/>
    <property type="match status" value="1"/>
</dbReference>